<comment type="caution">
    <text evidence="6">The sequence shown here is derived from an EMBL/GenBank/DDBJ whole genome shotgun (WGS) entry which is preliminary data.</text>
</comment>
<comment type="similarity">
    <text evidence="3">Belongs to the glycosyl hydrolase 5 (cellulase A) family.</text>
</comment>
<feature type="signal peptide" evidence="4">
    <location>
        <begin position="1"/>
        <end position="26"/>
    </location>
</feature>
<keyword evidence="1 3" id="KW-0378">Hydrolase</keyword>
<sequence>MSRVKRRIGGGLLATVLLSAALYGQAQPQPATAKVDLIGINLSAAGFAGQVLPGVEGTNYFYPTEDYFRRYAAKGIRFIRFPFLWERVQPQLGGELDQAQVALLQRTLDFADKYGIRVILDLHNYARYRGQLIGSPQVSYASYADVWKRLALTFQKHPALYGYDVMNEPHDTQGLWPRAAQTAVDSIRTVDMKTPIFIAGDSWSSAQRWPQVNGDLLIKDPADNLIYEAHIYFDEDSSGNYASGMKGVHPMIGVERTRPFIEWLKKYNLRGFIGEYGIPAHPQWLEAMDNLLSYLGEQCVPSAYWAAGPGWGDYPLAIEPKNGAEKPQTALLEKHLNKHDCEVIGPR</sequence>
<name>A0A1G5MNY0_9PSED</name>
<keyword evidence="4" id="KW-0732">Signal</keyword>
<feature type="chain" id="PRO_5010234216" evidence="4">
    <location>
        <begin position="27"/>
        <end position="347"/>
    </location>
</feature>
<organism evidence="6 7">
    <name type="scientific">Pseudomonas oryzihabitans</name>
    <dbReference type="NCBI Taxonomy" id="47885"/>
    <lineage>
        <taxon>Bacteria</taxon>
        <taxon>Pseudomonadati</taxon>
        <taxon>Pseudomonadota</taxon>
        <taxon>Gammaproteobacteria</taxon>
        <taxon>Pseudomonadales</taxon>
        <taxon>Pseudomonadaceae</taxon>
        <taxon>Pseudomonas</taxon>
    </lineage>
</organism>
<evidence type="ECO:0000259" key="5">
    <source>
        <dbReference type="Pfam" id="PF00150"/>
    </source>
</evidence>
<accession>A0A1G5MNY0</accession>
<dbReference type="Gene3D" id="3.20.20.80">
    <property type="entry name" value="Glycosidases"/>
    <property type="match status" value="1"/>
</dbReference>
<dbReference type="SUPFAM" id="SSF51445">
    <property type="entry name" value="(Trans)glycosidases"/>
    <property type="match status" value="1"/>
</dbReference>
<dbReference type="InterPro" id="IPR017853">
    <property type="entry name" value="GH"/>
</dbReference>
<evidence type="ECO:0000256" key="4">
    <source>
        <dbReference type="SAM" id="SignalP"/>
    </source>
</evidence>
<dbReference type="Proteomes" id="UP000183046">
    <property type="component" value="Unassembled WGS sequence"/>
</dbReference>
<dbReference type="PANTHER" id="PTHR34142">
    <property type="entry name" value="ENDO-BETA-1,4-GLUCANASE A"/>
    <property type="match status" value="1"/>
</dbReference>
<gene>
    <name evidence="6" type="ORF">SAMN05216279_102410</name>
</gene>
<dbReference type="AlphaFoldDB" id="A0A1G5MNY0"/>
<protein>
    <submittedName>
        <fullName evidence="6">Endoglucanase</fullName>
    </submittedName>
</protein>
<dbReference type="Pfam" id="PF00150">
    <property type="entry name" value="Cellulase"/>
    <property type="match status" value="1"/>
</dbReference>
<dbReference type="EMBL" id="FMWB01000002">
    <property type="protein sequence ID" value="SCZ26792.1"/>
    <property type="molecule type" value="Genomic_DNA"/>
</dbReference>
<evidence type="ECO:0000313" key="6">
    <source>
        <dbReference type="EMBL" id="SCZ26792.1"/>
    </source>
</evidence>
<feature type="domain" description="Glycoside hydrolase family 5" evidence="5">
    <location>
        <begin position="57"/>
        <end position="308"/>
    </location>
</feature>
<dbReference type="GO" id="GO:0009251">
    <property type="term" value="P:glucan catabolic process"/>
    <property type="evidence" value="ECO:0007669"/>
    <property type="project" value="TreeGrafter"/>
</dbReference>
<evidence type="ECO:0000256" key="1">
    <source>
        <dbReference type="ARBA" id="ARBA00022801"/>
    </source>
</evidence>
<proteinExistence type="inferred from homology"/>
<dbReference type="InterPro" id="IPR001547">
    <property type="entry name" value="Glyco_hydro_5"/>
</dbReference>
<dbReference type="GO" id="GO:0004553">
    <property type="term" value="F:hydrolase activity, hydrolyzing O-glycosyl compounds"/>
    <property type="evidence" value="ECO:0007669"/>
    <property type="project" value="InterPro"/>
</dbReference>
<evidence type="ECO:0000256" key="2">
    <source>
        <dbReference type="ARBA" id="ARBA00023295"/>
    </source>
</evidence>
<dbReference type="STRING" id="237610.BJP27_15540"/>
<dbReference type="eggNOG" id="COG2730">
    <property type="taxonomic scope" value="Bacteria"/>
</dbReference>
<evidence type="ECO:0000313" key="7">
    <source>
        <dbReference type="Proteomes" id="UP000183046"/>
    </source>
</evidence>
<dbReference type="PANTHER" id="PTHR34142:SF1">
    <property type="entry name" value="GLYCOSIDE HYDROLASE FAMILY 5 DOMAIN-CONTAINING PROTEIN"/>
    <property type="match status" value="1"/>
</dbReference>
<evidence type="ECO:0000256" key="3">
    <source>
        <dbReference type="RuleBase" id="RU361153"/>
    </source>
</evidence>
<keyword evidence="2 3" id="KW-0326">Glycosidase</keyword>
<reference evidence="7" key="1">
    <citation type="submission" date="2016-10" db="EMBL/GenBank/DDBJ databases">
        <authorList>
            <person name="de Groot N.N."/>
        </authorList>
    </citation>
    <scope>NUCLEOTIDE SEQUENCE [LARGE SCALE GENOMIC DNA]</scope>
    <source>
        <strain evidence="7">DSM 15758</strain>
    </source>
</reference>